<keyword evidence="2" id="KW-1185">Reference proteome</keyword>
<gene>
    <name evidence="1" type="ORF">CUW_2790</name>
</gene>
<comment type="caution">
    <text evidence="1">The sequence shown here is derived from an EMBL/GenBank/DDBJ whole genome shotgun (WGS) entry which is preliminary data.</text>
</comment>
<name>A0ABN0A405_9FIRM</name>
<reference evidence="1 2" key="1">
    <citation type="journal article" date="2011" name="J. Bacteriol.">
        <title>Draft Genome Sequence of Turicibacter sanguinis PC909, Isolated from Human Feces.</title>
        <authorList>
            <person name="Cuiv P.O."/>
            <person name="Klaassens E.S."/>
            <person name="Durkin A.S."/>
            <person name="Harkins D.M."/>
            <person name="Foster L."/>
            <person name="McCorrison J."/>
            <person name="Torralba M."/>
            <person name="Nelson K.E."/>
            <person name="Morrison M."/>
        </authorList>
    </citation>
    <scope>NUCLEOTIDE SEQUENCE [LARGE SCALE GENOMIC DNA]</scope>
    <source>
        <strain evidence="1 2">PC909</strain>
    </source>
</reference>
<dbReference type="PANTHER" id="PTHR10948:SF23">
    <property type="entry name" value="TRANSPOSASE INSI FOR INSERTION SEQUENCE ELEMENT IS30A-RELATED"/>
    <property type="match status" value="1"/>
</dbReference>
<dbReference type="InterPro" id="IPR051917">
    <property type="entry name" value="Transposase-Integrase"/>
</dbReference>
<proteinExistence type="predicted"/>
<protein>
    <recommendedName>
        <fullName evidence="3">IS30 family transposase</fullName>
    </recommendedName>
</protein>
<evidence type="ECO:0008006" key="3">
    <source>
        <dbReference type="Google" id="ProtNLM"/>
    </source>
</evidence>
<accession>A0ABN0A405</accession>
<evidence type="ECO:0000313" key="2">
    <source>
        <dbReference type="Proteomes" id="UP000002938"/>
    </source>
</evidence>
<dbReference type="Proteomes" id="UP000002938">
    <property type="component" value="Unassembled WGS sequence"/>
</dbReference>
<dbReference type="EMBL" id="ADMN01000038">
    <property type="protein sequence ID" value="EFF64482.1"/>
    <property type="molecule type" value="Genomic_DNA"/>
</dbReference>
<evidence type="ECO:0000313" key="1">
    <source>
        <dbReference type="EMBL" id="EFF64482.1"/>
    </source>
</evidence>
<dbReference type="PANTHER" id="PTHR10948">
    <property type="entry name" value="TRANSPOSASE"/>
    <property type="match status" value="1"/>
</dbReference>
<dbReference type="NCBIfam" id="NF033563">
    <property type="entry name" value="transpos_IS30"/>
    <property type="match status" value="1"/>
</dbReference>
<sequence length="91" mass="10432">MSIHQRPKEVKKRQICGHWELDTVVSIHGKSKGCLATFAKRQTRFYMAVKIDNRSTSEMYGAISQLHEQFPKGNFKTYTVDRGKDGLSTLN</sequence>
<dbReference type="InterPro" id="IPR053392">
    <property type="entry name" value="Transposase_IS30-like"/>
</dbReference>
<organism evidence="1 2">
    <name type="scientific">Turicibacter sanguinis PC909</name>
    <dbReference type="NCBI Taxonomy" id="702450"/>
    <lineage>
        <taxon>Bacteria</taxon>
        <taxon>Bacillati</taxon>
        <taxon>Bacillota</taxon>
        <taxon>Erysipelotrichia</taxon>
        <taxon>Erysipelotrichales</taxon>
        <taxon>Turicibacteraceae</taxon>
        <taxon>Turicibacter</taxon>
    </lineage>
</organism>